<accession>A0A0C1NA99</accession>
<dbReference type="EMBL" id="JHEG02000055">
    <property type="protein sequence ID" value="KIE09601.1"/>
    <property type="molecule type" value="Genomic_DNA"/>
</dbReference>
<proteinExistence type="predicted"/>
<dbReference type="Gene3D" id="3.30.420.40">
    <property type="match status" value="1"/>
</dbReference>
<organism evidence="2">
    <name type="scientific">Tolypothrix bouteillei VB521301</name>
    <dbReference type="NCBI Taxonomy" id="1479485"/>
    <lineage>
        <taxon>Bacteria</taxon>
        <taxon>Bacillati</taxon>
        <taxon>Cyanobacteriota</taxon>
        <taxon>Cyanophyceae</taxon>
        <taxon>Nostocales</taxon>
        <taxon>Tolypothrichaceae</taxon>
        <taxon>Tolypothrix</taxon>
    </lineage>
</organism>
<dbReference type="CDD" id="cd10227">
    <property type="entry name" value="ASKHA_NBD_ParM-like"/>
    <property type="match status" value="1"/>
</dbReference>
<comment type="caution">
    <text evidence="2">The sequence shown here is derived from an EMBL/GenBank/DDBJ whole genome shotgun (WGS) entry which is preliminary data.</text>
</comment>
<sequence length="423" mass="46115">MPRKKDNTGTPTTTEVQESPESDVTVESAEITAETENTEDTEKPTKTRKPRMSIPKQEIIIVMDCGRSRIKAMSIVNGVAASSIVLDSIVCEVDSPPFGEMGAFSMSREKVEVEGKLKDKVEHWVVGRSAKLQGAEWIAMSDDDDNKVRYFPILALGAIASLPNLYQFSTGSNEKNRSLNIRLVTLSLANPLTLKKAISQCKWMLVDGIKYRLSFSKDALNFPEGYGAALYGQSNKLEPPTIFTFDIGYGTACVSEYSNIGKLPKRVAHEPNGGGGVSQLIKEFAKAVANTDSSKVIKPSQLREVLETAKFEDGKVSAIAPDGRDIGLALEAAIKNWIVDSPLTFALESLGTSARRYPVVLCGGGFAIQPAQHLIRDQMLRQGIPPEHLIEAPDPGMIALAELKRLYVNSQEEITDAELEQAA</sequence>
<gene>
    <name evidence="2" type="ORF">DA73_0226430</name>
</gene>
<dbReference type="STRING" id="1479485.DA73_0226430"/>
<feature type="region of interest" description="Disordered" evidence="1">
    <location>
        <begin position="1"/>
        <end position="52"/>
    </location>
</feature>
<feature type="compositionally biased region" description="Polar residues" evidence="1">
    <location>
        <begin position="8"/>
        <end position="19"/>
    </location>
</feature>
<protein>
    <submittedName>
        <fullName evidence="2">Uncharacterized protein</fullName>
    </submittedName>
</protein>
<name>A0A0C1NA99_9CYAN</name>
<evidence type="ECO:0000313" key="2">
    <source>
        <dbReference type="EMBL" id="KIE09601.1"/>
    </source>
</evidence>
<dbReference type="OrthoDB" id="476258at2"/>
<dbReference type="AlphaFoldDB" id="A0A0C1NA99"/>
<reference evidence="2" key="1">
    <citation type="journal article" date="2015" name="Genome Announc.">
        <title>Draft Genome Sequence of Tolypothrix boutellei Strain VB521301.</title>
        <authorList>
            <person name="Chandrababunaidu M.M."/>
            <person name="Singh D."/>
            <person name="Sen D."/>
            <person name="Bhan S."/>
            <person name="Das S."/>
            <person name="Gupta A."/>
            <person name="Adhikary S.P."/>
            <person name="Tripathy S."/>
        </authorList>
    </citation>
    <scope>NUCLEOTIDE SEQUENCE</scope>
    <source>
        <strain evidence="2">VB521301</strain>
    </source>
</reference>
<evidence type="ECO:0000256" key="1">
    <source>
        <dbReference type="SAM" id="MobiDB-lite"/>
    </source>
</evidence>